<feature type="transmembrane region" description="Helical" evidence="1">
    <location>
        <begin position="115"/>
        <end position="134"/>
    </location>
</feature>
<feature type="transmembrane region" description="Helical" evidence="1">
    <location>
        <begin position="7"/>
        <end position="27"/>
    </location>
</feature>
<feature type="transmembrane region" description="Helical" evidence="1">
    <location>
        <begin position="179"/>
        <end position="197"/>
    </location>
</feature>
<name>A0A7K1KMK0_9BACT</name>
<keyword evidence="3" id="KW-1185">Reference proteome</keyword>
<protein>
    <submittedName>
        <fullName evidence="2">DUF1538 domain-containing protein</fullName>
    </submittedName>
</protein>
<feature type="transmembrane region" description="Helical" evidence="1">
    <location>
        <begin position="204"/>
        <end position="226"/>
    </location>
</feature>
<gene>
    <name evidence="2" type="ORF">GKC30_05900</name>
</gene>
<keyword evidence="1" id="KW-1133">Transmembrane helix</keyword>
<feature type="transmembrane region" description="Helical" evidence="1">
    <location>
        <begin position="141"/>
        <end position="159"/>
    </location>
</feature>
<feature type="transmembrane region" description="Helical" evidence="1">
    <location>
        <begin position="33"/>
        <end position="55"/>
    </location>
</feature>
<comment type="caution">
    <text evidence="2">The sequence shown here is derived from an EMBL/GenBank/DDBJ whole genome shotgun (WGS) entry which is preliminary data.</text>
</comment>
<proteinExistence type="predicted"/>
<dbReference type="Proteomes" id="UP000461162">
    <property type="component" value="Unassembled WGS sequence"/>
</dbReference>
<feature type="transmembrane region" description="Helical" evidence="1">
    <location>
        <begin position="76"/>
        <end position="95"/>
    </location>
</feature>
<accession>A0A7K1KMK0</accession>
<dbReference type="EMBL" id="WODC01000003">
    <property type="protein sequence ID" value="MUM77161.1"/>
    <property type="molecule type" value="Genomic_DNA"/>
</dbReference>
<evidence type="ECO:0000313" key="3">
    <source>
        <dbReference type="Proteomes" id="UP000461162"/>
    </source>
</evidence>
<dbReference type="Pfam" id="PF07556">
    <property type="entry name" value="DUF1538"/>
    <property type="match status" value="1"/>
</dbReference>
<sequence>MNENLKEVLLAVLPIAGVVVLLQVFLVSLPWDVFARFLVGAAMVLAGLFLFLQGVKIGLLPMGEAVGGDLPKHGSLRFLLFFSFILGFAVTVAEPDVRVLAHQVDLASHGAVNRQVLILSVALGVAIFVVLAMARIVFKTPIAWLYAVSYLLIITLSLVTPADYVPIAFDAGGVTTGPVTVPFILALGLGTVAVMGGRSSFSDGFGLVGLASVGPVIGVMLLGMFYG</sequence>
<dbReference type="InterPro" id="IPR011435">
    <property type="entry name" value="UmpAB"/>
</dbReference>
<reference evidence="2 3" key="1">
    <citation type="submission" date="2019-11" db="EMBL/GenBank/DDBJ databases">
        <title>Pseudodesulfovibrio alkaliphilus, sp. nov., an alkaliphilic sulfate-reducing bacteria from mud volcano of Taman peninsula, Russia.</title>
        <authorList>
            <person name="Frolova A."/>
            <person name="Merkel A.Y."/>
            <person name="Slobodkin A.I."/>
        </authorList>
    </citation>
    <scope>NUCLEOTIDE SEQUENCE [LARGE SCALE GENOMIC DNA]</scope>
    <source>
        <strain evidence="2 3">F-1</strain>
    </source>
</reference>
<dbReference type="AlphaFoldDB" id="A0A7K1KMK0"/>
<keyword evidence="1" id="KW-0812">Transmembrane</keyword>
<evidence type="ECO:0000313" key="2">
    <source>
        <dbReference type="EMBL" id="MUM77161.1"/>
    </source>
</evidence>
<keyword evidence="1" id="KW-0472">Membrane</keyword>
<organism evidence="2 3">
    <name type="scientific">Pseudodesulfovibrio alkaliphilus</name>
    <dbReference type="NCBI Taxonomy" id="2661613"/>
    <lineage>
        <taxon>Bacteria</taxon>
        <taxon>Pseudomonadati</taxon>
        <taxon>Thermodesulfobacteriota</taxon>
        <taxon>Desulfovibrionia</taxon>
        <taxon>Desulfovibrionales</taxon>
        <taxon>Desulfovibrionaceae</taxon>
    </lineage>
</organism>
<evidence type="ECO:0000256" key="1">
    <source>
        <dbReference type="SAM" id="Phobius"/>
    </source>
</evidence>